<protein>
    <submittedName>
        <fullName evidence="1">Uncharacterized protein</fullName>
    </submittedName>
</protein>
<dbReference type="OrthoDB" id="4587349at2759"/>
<dbReference type="AlphaFoldDB" id="A0A1V6T6D4"/>
<dbReference type="InterPro" id="IPR022085">
    <property type="entry name" value="OpdG"/>
</dbReference>
<dbReference type="PANTHER" id="PTHR38797:SF4">
    <property type="entry name" value="NUCLEAR PORE COMPLEX PROTEIN NUP85"/>
    <property type="match status" value="1"/>
</dbReference>
<organism evidence="1 2">
    <name type="scientific">Penicillium steckii</name>
    <dbReference type="NCBI Taxonomy" id="303698"/>
    <lineage>
        <taxon>Eukaryota</taxon>
        <taxon>Fungi</taxon>
        <taxon>Dikarya</taxon>
        <taxon>Ascomycota</taxon>
        <taxon>Pezizomycotina</taxon>
        <taxon>Eurotiomycetes</taxon>
        <taxon>Eurotiomycetidae</taxon>
        <taxon>Eurotiales</taxon>
        <taxon>Aspergillaceae</taxon>
        <taxon>Penicillium</taxon>
    </lineage>
</organism>
<dbReference type="PANTHER" id="PTHR38797">
    <property type="entry name" value="NUCLEAR PORE COMPLEX PROTEIN NUP85-RELATED"/>
    <property type="match status" value="1"/>
</dbReference>
<dbReference type="EMBL" id="MLKD01000011">
    <property type="protein sequence ID" value="OQE21872.1"/>
    <property type="molecule type" value="Genomic_DNA"/>
</dbReference>
<evidence type="ECO:0000313" key="1">
    <source>
        <dbReference type="EMBL" id="OQE21872.1"/>
    </source>
</evidence>
<dbReference type="Proteomes" id="UP000191285">
    <property type="component" value="Unassembled WGS sequence"/>
</dbReference>
<name>A0A1V6T6D4_9EURO</name>
<dbReference type="InterPro" id="IPR053204">
    <property type="entry name" value="Oxopyrrolidines_Biosynth-assoc"/>
</dbReference>
<dbReference type="Pfam" id="PF12311">
    <property type="entry name" value="DUF3632"/>
    <property type="match status" value="1"/>
</dbReference>
<proteinExistence type="predicted"/>
<keyword evidence="2" id="KW-1185">Reference proteome</keyword>
<sequence>MTTILDIPGSSPPNPFTTPIQALLGPKISSTLTPTLEETASHIVNSITNSSDPARSLWMLWDAYFTSVVSSTSHELHIALLDALHARPPTQSDNLSSNSDAQRRLRSYTGADDQINWQDLPRFHSQWRDVHDILEAWRDWDGVREPTADDSSTASTLDNSGETYFLRFCSFSAGLLKASKTESEVHPVCVFYACRKGLESHIPQSSQTKVHRMSSQQKWALDIRIAAIWIRDGGRVLWEMDREELRRHWSAALDDQTELWSRKDGLTQKRWQLWADRLRDFSKAEAGLDEETRTVAAEAAGVINSLLAESST</sequence>
<dbReference type="STRING" id="303698.A0A1V6T6D4"/>
<accession>A0A1V6T6D4</accession>
<gene>
    <name evidence="1" type="ORF">PENSTE_c011G07707</name>
</gene>
<comment type="caution">
    <text evidence="1">The sequence shown here is derived from an EMBL/GenBank/DDBJ whole genome shotgun (WGS) entry which is preliminary data.</text>
</comment>
<evidence type="ECO:0000313" key="2">
    <source>
        <dbReference type="Proteomes" id="UP000191285"/>
    </source>
</evidence>
<reference evidence="2" key="1">
    <citation type="journal article" date="2017" name="Nat. Microbiol.">
        <title>Global analysis of biosynthetic gene clusters reveals vast potential of secondary metabolite production in Penicillium species.</title>
        <authorList>
            <person name="Nielsen J.C."/>
            <person name="Grijseels S."/>
            <person name="Prigent S."/>
            <person name="Ji B."/>
            <person name="Dainat J."/>
            <person name="Nielsen K.F."/>
            <person name="Frisvad J.C."/>
            <person name="Workman M."/>
            <person name="Nielsen J."/>
        </authorList>
    </citation>
    <scope>NUCLEOTIDE SEQUENCE [LARGE SCALE GENOMIC DNA]</scope>
    <source>
        <strain evidence="2">IBT 24891</strain>
    </source>
</reference>